<feature type="domain" description="Aldehyde dehydrogenase" evidence="5">
    <location>
        <begin position="30"/>
        <end position="490"/>
    </location>
</feature>
<dbReference type="InterPro" id="IPR016163">
    <property type="entry name" value="Ald_DH_C"/>
</dbReference>
<dbReference type="PROSITE" id="PS00687">
    <property type="entry name" value="ALDEHYDE_DEHYDR_GLU"/>
    <property type="match status" value="1"/>
</dbReference>
<protein>
    <submittedName>
        <fullName evidence="6">Aldehyde dehydrogenase</fullName>
    </submittedName>
</protein>
<comment type="caution">
    <text evidence="6">The sequence shown here is derived from an EMBL/GenBank/DDBJ whole genome shotgun (WGS) entry which is preliminary data.</text>
</comment>
<name>A0ABQ3ILI1_9PSEU</name>
<keyword evidence="7" id="KW-1185">Reference proteome</keyword>
<evidence type="ECO:0000256" key="1">
    <source>
        <dbReference type="ARBA" id="ARBA00009986"/>
    </source>
</evidence>
<dbReference type="InterPro" id="IPR015590">
    <property type="entry name" value="Aldehyde_DH_dom"/>
</dbReference>
<dbReference type="EMBL" id="BNAU01000001">
    <property type="protein sequence ID" value="GHE83669.1"/>
    <property type="molecule type" value="Genomic_DNA"/>
</dbReference>
<dbReference type="InterPro" id="IPR029510">
    <property type="entry name" value="Ald_DH_CS_GLU"/>
</dbReference>
<sequence>MSLVDNREQLVVDGDLRVPRPDALLIGGEWRPSAGHERTTVVSPTTEEIVAEVVAPSAEDADGAVTAAAEAFAGPWPRWPVSRRIEVCGRFCDLLEKRADEIGLVWAVEAGIPVRWSRTLHRFAAKTAWRTALEVAEEALAPETRTTPVGEVRIDRDPVGPVLAVMPYNGPLTTVGSKVVPALLAGAPVVVKSAPESALMMRIVADCAAAAGFPPGVLSVLSAGVEVSRRLVADPRFEMISFTGGPRTASEILRQSADLLPRTVFELGGKSPAVLLEDVDLGRALRPLVAGAMSGAGQVCAALSRVLVPAARHDEIVEALAGAYRALRIGDPRSADTDHGPLATRAALDRTRRVVERAREQGATVVTGGGRPEGLRTGWFHEPTLLTGVAEDHDVARQEVFGPVTAVLAYHDVDDAVRIANDSEYGLAASVFSADRERALAVARRIRAGSVALNTFGPTMAAPFGGVKRSGWGRECGPEGLREFTGTKQVLFG</sequence>
<evidence type="ECO:0000256" key="3">
    <source>
        <dbReference type="PROSITE-ProRule" id="PRU10007"/>
    </source>
</evidence>
<dbReference type="RefSeq" id="WP_191243546.1">
    <property type="nucleotide sequence ID" value="NZ_BNAU01000001.1"/>
</dbReference>
<evidence type="ECO:0000256" key="2">
    <source>
        <dbReference type="ARBA" id="ARBA00023002"/>
    </source>
</evidence>
<dbReference type="PANTHER" id="PTHR42804:SF1">
    <property type="entry name" value="ALDEHYDE DEHYDROGENASE-RELATED"/>
    <property type="match status" value="1"/>
</dbReference>
<dbReference type="Proteomes" id="UP000605897">
    <property type="component" value="Unassembled WGS sequence"/>
</dbReference>
<dbReference type="Pfam" id="PF00171">
    <property type="entry name" value="Aldedh"/>
    <property type="match status" value="1"/>
</dbReference>
<evidence type="ECO:0000313" key="7">
    <source>
        <dbReference type="Proteomes" id="UP000605897"/>
    </source>
</evidence>
<keyword evidence="2 4" id="KW-0560">Oxidoreductase</keyword>
<feature type="active site" evidence="3">
    <location>
        <position position="266"/>
    </location>
</feature>
<evidence type="ECO:0000259" key="5">
    <source>
        <dbReference type="Pfam" id="PF00171"/>
    </source>
</evidence>
<organism evidence="6 7">
    <name type="scientific">Amycolatopsis deserti</name>
    <dbReference type="NCBI Taxonomy" id="185696"/>
    <lineage>
        <taxon>Bacteria</taxon>
        <taxon>Bacillati</taxon>
        <taxon>Actinomycetota</taxon>
        <taxon>Actinomycetes</taxon>
        <taxon>Pseudonocardiales</taxon>
        <taxon>Pseudonocardiaceae</taxon>
        <taxon>Amycolatopsis</taxon>
    </lineage>
</organism>
<dbReference type="Gene3D" id="3.40.605.10">
    <property type="entry name" value="Aldehyde Dehydrogenase, Chain A, domain 1"/>
    <property type="match status" value="1"/>
</dbReference>
<evidence type="ECO:0000313" key="6">
    <source>
        <dbReference type="EMBL" id="GHE83669.1"/>
    </source>
</evidence>
<dbReference type="SUPFAM" id="SSF53720">
    <property type="entry name" value="ALDH-like"/>
    <property type="match status" value="1"/>
</dbReference>
<dbReference type="PANTHER" id="PTHR42804">
    <property type="entry name" value="ALDEHYDE DEHYDROGENASE"/>
    <property type="match status" value="1"/>
</dbReference>
<accession>A0ABQ3ILI1</accession>
<evidence type="ECO:0000256" key="4">
    <source>
        <dbReference type="RuleBase" id="RU003345"/>
    </source>
</evidence>
<proteinExistence type="inferred from homology"/>
<dbReference type="InterPro" id="IPR016162">
    <property type="entry name" value="Ald_DH_N"/>
</dbReference>
<comment type="similarity">
    <text evidence="1 4">Belongs to the aldehyde dehydrogenase family.</text>
</comment>
<dbReference type="InterPro" id="IPR016161">
    <property type="entry name" value="Ald_DH/histidinol_DH"/>
</dbReference>
<dbReference type="Gene3D" id="3.40.309.10">
    <property type="entry name" value="Aldehyde Dehydrogenase, Chain A, domain 2"/>
    <property type="match status" value="1"/>
</dbReference>
<gene>
    <name evidence="6" type="ORF">GCM10017786_13580</name>
</gene>
<reference evidence="7" key="1">
    <citation type="journal article" date="2019" name="Int. J. Syst. Evol. Microbiol.">
        <title>The Global Catalogue of Microorganisms (GCM) 10K type strain sequencing project: providing services to taxonomists for standard genome sequencing and annotation.</title>
        <authorList>
            <consortium name="The Broad Institute Genomics Platform"/>
            <consortium name="The Broad Institute Genome Sequencing Center for Infectious Disease"/>
            <person name="Wu L."/>
            <person name="Ma J."/>
        </authorList>
    </citation>
    <scope>NUCLEOTIDE SEQUENCE [LARGE SCALE GENOMIC DNA]</scope>
    <source>
        <strain evidence="7">CGMCC 4.7677</strain>
    </source>
</reference>